<dbReference type="Proteomes" id="UP000054350">
    <property type="component" value="Unassembled WGS sequence"/>
</dbReference>
<evidence type="ECO:0000313" key="6">
    <source>
        <dbReference type="Proteomes" id="UP000054350"/>
    </source>
</evidence>
<evidence type="ECO:0000256" key="1">
    <source>
        <dbReference type="ARBA" id="ARBA00022574"/>
    </source>
</evidence>
<dbReference type="SMART" id="SM00320">
    <property type="entry name" value="WD40"/>
    <property type="match status" value="4"/>
</dbReference>
<dbReference type="Gene3D" id="2.130.10.10">
    <property type="entry name" value="YVTN repeat-like/Quinoprotein amine dehydrogenase"/>
    <property type="match status" value="2"/>
</dbReference>
<dbReference type="STRING" id="578462.A0A0L0SZS0"/>
<dbReference type="PANTHER" id="PTHR22889">
    <property type="entry name" value="WD REPEAT-CONTAINING PROTEIN 89"/>
    <property type="match status" value="1"/>
</dbReference>
<keyword evidence="1 3" id="KW-0853">WD repeat</keyword>
<dbReference type="EMBL" id="GG745355">
    <property type="protein sequence ID" value="KNE68028.1"/>
    <property type="molecule type" value="Genomic_DNA"/>
</dbReference>
<accession>A0A0L0SZS0</accession>
<dbReference type="InterPro" id="IPR019775">
    <property type="entry name" value="WD40_repeat_CS"/>
</dbReference>
<feature type="repeat" description="WD" evidence="3">
    <location>
        <begin position="298"/>
        <end position="339"/>
    </location>
</feature>
<reference evidence="5 6" key="1">
    <citation type="submission" date="2009-11" db="EMBL/GenBank/DDBJ databases">
        <title>Annotation of Allomyces macrogynus ATCC 38327.</title>
        <authorList>
            <consortium name="The Broad Institute Genome Sequencing Platform"/>
            <person name="Russ C."/>
            <person name="Cuomo C."/>
            <person name="Burger G."/>
            <person name="Gray M.W."/>
            <person name="Holland P.W.H."/>
            <person name="King N."/>
            <person name="Lang F.B.F."/>
            <person name="Roger A.J."/>
            <person name="Ruiz-Trillo I."/>
            <person name="Young S.K."/>
            <person name="Zeng Q."/>
            <person name="Gargeya S."/>
            <person name="Fitzgerald M."/>
            <person name="Haas B."/>
            <person name="Abouelleil A."/>
            <person name="Alvarado L."/>
            <person name="Arachchi H.M."/>
            <person name="Berlin A."/>
            <person name="Chapman S.B."/>
            <person name="Gearin G."/>
            <person name="Goldberg J."/>
            <person name="Griggs A."/>
            <person name="Gujja S."/>
            <person name="Hansen M."/>
            <person name="Heiman D."/>
            <person name="Howarth C."/>
            <person name="Larimer J."/>
            <person name="Lui A."/>
            <person name="MacDonald P.J.P."/>
            <person name="McCowen C."/>
            <person name="Montmayeur A."/>
            <person name="Murphy C."/>
            <person name="Neiman D."/>
            <person name="Pearson M."/>
            <person name="Priest M."/>
            <person name="Roberts A."/>
            <person name="Saif S."/>
            <person name="Shea T."/>
            <person name="Sisk P."/>
            <person name="Stolte C."/>
            <person name="Sykes S."/>
            <person name="Wortman J."/>
            <person name="Nusbaum C."/>
            <person name="Birren B."/>
        </authorList>
    </citation>
    <scope>NUCLEOTIDE SEQUENCE [LARGE SCALE GENOMIC DNA]</scope>
    <source>
        <strain evidence="5 6">ATCC 38327</strain>
    </source>
</reference>
<evidence type="ECO:0000256" key="2">
    <source>
        <dbReference type="ARBA" id="ARBA00022737"/>
    </source>
</evidence>
<proteinExistence type="predicted"/>
<dbReference type="InterPro" id="IPR001680">
    <property type="entry name" value="WD40_rpt"/>
</dbReference>
<name>A0A0L0SZS0_ALLM3</name>
<keyword evidence="2" id="KW-0677">Repeat</keyword>
<keyword evidence="6" id="KW-1185">Reference proteome</keyword>
<dbReference type="OMA" id="PLGCEYV"/>
<dbReference type="VEuPathDB" id="FungiDB:AMAG_13200"/>
<dbReference type="SUPFAM" id="SSF50978">
    <property type="entry name" value="WD40 repeat-like"/>
    <property type="match status" value="1"/>
</dbReference>
<evidence type="ECO:0008006" key="7">
    <source>
        <dbReference type="Google" id="ProtNLM"/>
    </source>
</evidence>
<organism evidence="5 6">
    <name type="scientific">Allomyces macrogynus (strain ATCC 38327)</name>
    <name type="common">Allomyces javanicus var. macrogynus</name>
    <dbReference type="NCBI Taxonomy" id="578462"/>
    <lineage>
        <taxon>Eukaryota</taxon>
        <taxon>Fungi</taxon>
        <taxon>Fungi incertae sedis</taxon>
        <taxon>Blastocladiomycota</taxon>
        <taxon>Blastocladiomycetes</taxon>
        <taxon>Blastocladiales</taxon>
        <taxon>Blastocladiaceae</taxon>
        <taxon>Allomyces</taxon>
    </lineage>
</organism>
<feature type="repeat" description="WD" evidence="3">
    <location>
        <begin position="60"/>
        <end position="102"/>
    </location>
</feature>
<evidence type="ECO:0000313" key="5">
    <source>
        <dbReference type="EMBL" id="KNE68028.1"/>
    </source>
</evidence>
<feature type="compositionally biased region" description="Low complexity" evidence="4">
    <location>
        <begin position="347"/>
        <end position="356"/>
    </location>
</feature>
<dbReference type="InterPro" id="IPR015943">
    <property type="entry name" value="WD40/YVTN_repeat-like_dom_sf"/>
</dbReference>
<dbReference type="InterPro" id="IPR039328">
    <property type="entry name" value="WDR89"/>
</dbReference>
<gene>
    <name evidence="5" type="ORF">AMAG_13200</name>
</gene>
<dbReference type="eggNOG" id="KOG1188">
    <property type="taxonomic scope" value="Eukaryota"/>
</dbReference>
<dbReference type="OrthoDB" id="25131at2759"/>
<sequence>MTALPHVNLLPPLAKAKDLLFSINGEYIFDVVATQNAIAVSASDNQIKIYDPLLNLQGSLIAHTGTISNLAFLATDPNTLVSSARDGNVFAWDLRRPQSPVITWKAPNRHSILSHAVSPAANLLAAGTELTGADAYIHFYDLRHAATAPMHTFSESVADDVTQLHFHPSVPTRLLSGSTDGVACVFDLVHWDEDEDLAGSMPSGSSVNKVGWFGPTGEYVWMSTHIETFSVWSAEGDLLKDFGDVRQHSTASTPIDYVVGCEYDAATQRLYMAAGSHSGSLSLLHVSLDGLQHCQTLPTAHTDVVRSVSLDFTEGRMVSGGEDAKMALWKRADDPTVTAAPVVTPTATATRPAPARLHQARKAAAPYSR</sequence>
<evidence type="ECO:0000256" key="4">
    <source>
        <dbReference type="SAM" id="MobiDB-lite"/>
    </source>
</evidence>
<feature type="non-terminal residue" evidence="5">
    <location>
        <position position="1"/>
    </location>
</feature>
<feature type="region of interest" description="Disordered" evidence="4">
    <location>
        <begin position="347"/>
        <end position="369"/>
    </location>
</feature>
<dbReference type="InterPro" id="IPR036322">
    <property type="entry name" value="WD40_repeat_dom_sf"/>
</dbReference>
<protein>
    <recommendedName>
        <fullName evidence="7">Anaphase-promoting complex subunit 4 WD40 domain-containing protein</fullName>
    </recommendedName>
</protein>
<dbReference type="PROSITE" id="PS50294">
    <property type="entry name" value="WD_REPEATS_REGION"/>
    <property type="match status" value="1"/>
</dbReference>
<dbReference type="PANTHER" id="PTHR22889:SF0">
    <property type="entry name" value="WD REPEAT-CONTAINING PROTEIN 89"/>
    <property type="match status" value="1"/>
</dbReference>
<dbReference type="AlphaFoldDB" id="A0A0L0SZS0"/>
<dbReference type="Pfam" id="PF00400">
    <property type="entry name" value="WD40"/>
    <property type="match status" value="3"/>
</dbReference>
<dbReference type="PROSITE" id="PS50082">
    <property type="entry name" value="WD_REPEATS_2"/>
    <property type="match status" value="2"/>
</dbReference>
<reference evidence="6" key="2">
    <citation type="submission" date="2009-11" db="EMBL/GenBank/DDBJ databases">
        <title>The Genome Sequence of Allomyces macrogynus strain ATCC 38327.</title>
        <authorList>
            <consortium name="The Broad Institute Genome Sequencing Platform"/>
            <person name="Russ C."/>
            <person name="Cuomo C."/>
            <person name="Shea T."/>
            <person name="Young S.K."/>
            <person name="Zeng Q."/>
            <person name="Koehrsen M."/>
            <person name="Haas B."/>
            <person name="Borodovsky M."/>
            <person name="Guigo R."/>
            <person name="Alvarado L."/>
            <person name="Berlin A."/>
            <person name="Borenstein D."/>
            <person name="Chen Z."/>
            <person name="Engels R."/>
            <person name="Freedman E."/>
            <person name="Gellesch M."/>
            <person name="Goldberg J."/>
            <person name="Griggs A."/>
            <person name="Gujja S."/>
            <person name="Heiman D."/>
            <person name="Hepburn T."/>
            <person name="Howarth C."/>
            <person name="Jen D."/>
            <person name="Larson L."/>
            <person name="Lewis B."/>
            <person name="Mehta T."/>
            <person name="Park D."/>
            <person name="Pearson M."/>
            <person name="Roberts A."/>
            <person name="Saif S."/>
            <person name="Shenoy N."/>
            <person name="Sisk P."/>
            <person name="Stolte C."/>
            <person name="Sykes S."/>
            <person name="Walk T."/>
            <person name="White J."/>
            <person name="Yandava C."/>
            <person name="Burger G."/>
            <person name="Gray M.W."/>
            <person name="Holland P.W.H."/>
            <person name="King N."/>
            <person name="Lang F.B.F."/>
            <person name="Roger A.J."/>
            <person name="Ruiz-Trillo I."/>
            <person name="Lander E."/>
            <person name="Nusbaum C."/>
        </authorList>
    </citation>
    <scope>NUCLEOTIDE SEQUENCE [LARGE SCALE GENOMIC DNA]</scope>
    <source>
        <strain evidence="6">ATCC 38327</strain>
    </source>
</reference>
<evidence type="ECO:0000256" key="3">
    <source>
        <dbReference type="PROSITE-ProRule" id="PRU00221"/>
    </source>
</evidence>
<dbReference type="PROSITE" id="PS00678">
    <property type="entry name" value="WD_REPEATS_1"/>
    <property type="match status" value="1"/>
</dbReference>